<evidence type="ECO:0000256" key="2">
    <source>
        <dbReference type="ARBA" id="ARBA00037092"/>
    </source>
</evidence>
<dbReference type="SUPFAM" id="SSF103657">
    <property type="entry name" value="BAR/IMD domain-like"/>
    <property type="match status" value="1"/>
</dbReference>
<dbReference type="VEuPathDB" id="AmoebaDB:ACA1_087960"/>
<dbReference type="Proteomes" id="UP000011083">
    <property type="component" value="Unassembled WGS sequence"/>
</dbReference>
<dbReference type="CDD" id="cd00159">
    <property type="entry name" value="RhoGAP"/>
    <property type="match status" value="1"/>
</dbReference>
<dbReference type="AlphaFoldDB" id="L8GX18"/>
<keyword evidence="1" id="KW-0343">GTPase activation</keyword>
<dbReference type="InterPro" id="IPR008936">
    <property type="entry name" value="Rho_GTPase_activation_prot"/>
</dbReference>
<dbReference type="Gene3D" id="1.10.555.10">
    <property type="entry name" value="Rho GTPase activation protein"/>
    <property type="match status" value="1"/>
</dbReference>
<dbReference type="STRING" id="1257118.L8GX18"/>
<evidence type="ECO:0000259" key="4">
    <source>
        <dbReference type="PROSITE" id="PS50238"/>
    </source>
</evidence>
<gene>
    <name evidence="5" type="ORF">ACA1_087960</name>
</gene>
<dbReference type="CDD" id="cd07307">
    <property type="entry name" value="BAR"/>
    <property type="match status" value="1"/>
</dbReference>
<dbReference type="GeneID" id="14917321"/>
<organism evidence="5 6">
    <name type="scientific">Acanthamoeba castellanii (strain ATCC 30010 / Neff)</name>
    <dbReference type="NCBI Taxonomy" id="1257118"/>
    <lineage>
        <taxon>Eukaryota</taxon>
        <taxon>Amoebozoa</taxon>
        <taxon>Discosea</taxon>
        <taxon>Longamoebia</taxon>
        <taxon>Centramoebida</taxon>
        <taxon>Acanthamoebidae</taxon>
        <taxon>Acanthamoeba</taxon>
    </lineage>
</organism>
<proteinExistence type="predicted"/>
<dbReference type="EMBL" id="KB007985">
    <property type="protein sequence ID" value="ELR16601.1"/>
    <property type="molecule type" value="Genomic_DNA"/>
</dbReference>
<dbReference type="InterPro" id="IPR050729">
    <property type="entry name" value="Rho-GAP"/>
</dbReference>
<feature type="compositionally biased region" description="Polar residues" evidence="3">
    <location>
        <begin position="645"/>
        <end position="671"/>
    </location>
</feature>
<dbReference type="OrthoDB" id="19923at2759"/>
<dbReference type="RefSeq" id="XP_004338614.1">
    <property type="nucleotide sequence ID" value="XM_004338566.1"/>
</dbReference>
<dbReference type="GO" id="GO:0005096">
    <property type="term" value="F:GTPase activator activity"/>
    <property type="evidence" value="ECO:0007669"/>
    <property type="project" value="UniProtKB-KW"/>
</dbReference>
<evidence type="ECO:0000256" key="3">
    <source>
        <dbReference type="SAM" id="MobiDB-lite"/>
    </source>
</evidence>
<accession>L8GX18</accession>
<dbReference type="Gene3D" id="1.20.1270.60">
    <property type="entry name" value="Arfaptin homology (AH) domain/BAR domain"/>
    <property type="match status" value="1"/>
</dbReference>
<feature type="region of interest" description="Disordered" evidence="3">
    <location>
        <begin position="199"/>
        <end position="227"/>
    </location>
</feature>
<dbReference type="PROSITE" id="PS50238">
    <property type="entry name" value="RHOGAP"/>
    <property type="match status" value="1"/>
</dbReference>
<dbReference type="Pfam" id="PF00620">
    <property type="entry name" value="RhoGAP"/>
    <property type="match status" value="1"/>
</dbReference>
<dbReference type="InterPro" id="IPR027267">
    <property type="entry name" value="AH/BAR_dom_sf"/>
</dbReference>
<feature type="region of interest" description="Disordered" evidence="3">
    <location>
        <begin position="633"/>
        <end position="671"/>
    </location>
</feature>
<name>L8GX18_ACACF</name>
<sequence length="671" mass="73270">MKEKTSNVPVSDTINPEIVQLHNSIRTTNQNLKIMQKASKQAAASFEDFKRAEMSIASALGTLGTTESAPLSNLCSDLSAVISRLSGLLDMKAKDMSRVEIPITQFQTTQIKTAKDMKNRYDKLRIQVEATNKQRVVEANLDQAFQHMTESTVYKLREVEARKQFEIADVCCDMVTDHINFLSRSLTILKELEPKLQQAKAESQQRRKEFEDKFKGPPVSEPALTISTADRQSLGLPPLLRSGDKPRHVVRNSAPAPERTKVFGTELSALLKRSPNSRSSIPPFVDKAISYLEAKGTYLLAYSIQVNVCGLGEEGLFRISGNKATMDDLQLKIDCGMDYNFEEEVNDPHCVAGLLKQYVRKLPGGLICGKAQQRFVAAGSLREESLMADYLAVMLPASLPRENYDLLKSLFLHFHKVVQHKDITKMTEANMATVWGPNLFITDDPMTMQAGNLPEIVKVLIKNAPMILADENLARASDTYEGKAGYDLQPRSAVELELRTGDSLFVWRTFSPEWVYAENQGPGTSNYTPGKLDAGKTLPTPQTQGTRVQTAGPGTSGYVPGKLDMGKAMPTPQTQGTRVQGVGPGTSGYVPGALDMGKTMPTPETQGTRVQAAGPGSTGYDPQRHDAGKYLPASGGNPGFVRAGSTASGPGTQNHQAPSYTPGWATNVSRP</sequence>
<dbReference type="SMART" id="SM00324">
    <property type="entry name" value="RhoGAP"/>
    <property type="match status" value="1"/>
</dbReference>
<dbReference type="GO" id="GO:0007165">
    <property type="term" value="P:signal transduction"/>
    <property type="evidence" value="ECO:0007669"/>
    <property type="project" value="InterPro"/>
</dbReference>
<protein>
    <submittedName>
        <fullName evidence="5">RhoGAP domain containing protein</fullName>
    </submittedName>
</protein>
<feature type="domain" description="Rho-GAP" evidence="4">
    <location>
        <begin position="265"/>
        <end position="468"/>
    </location>
</feature>
<keyword evidence="6" id="KW-1185">Reference proteome</keyword>
<evidence type="ECO:0000313" key="5">
    <source>
        <dbReference type="EMBL" id="ELR16601.1"/>
    </source>
</evidence>
<reference evidence="5 6" key="1">
    <citation type="journal article" date="2013" name="Genome Biol.">
        <title>Genome of Acanthamoeba castellanii highlights extensive lateral gene transfer and early evolution of tyrosine kinase signaling.</title>
        <authorList>
            <person name="Clarke M."/>
            <person name="Lohan A.J."/>
            <person name="Liu B."/>
            <person name="Lagkouvardos I."/>
            <person name="Roy S."/>
            <person name="Zafar N."/>
            <person name="Bertelli C."/>
            <person name="Schilde C."/>
            <person name="Kianianmomeni A."/>
            <person name="Burglin T.R."/>
            <person name="Frech C."/>
            <person name="Turcotte B."/>
            <person name="Kopec K.O."/>
            <person name="Synnott J.M."/>
            <person name="Choo C."/>
            <person name="Paponov I."/>
            <person name="Finkler A."/>
            <person name="Soon Heng Tan C."/>
            <person name="Hutchins A.P."/>
            <person name="Weinmeier T."/>
            <person name="Rattei T."/>
            <person name="Chu J.S."/>
            <person name="Gimenez G."/>
            <person name="Irimia M."/>
            <person name="Rigden D.J."/>
            <person name="Fitzpatrick D.A."/>
            <person name="Lorenzo-Morales J."/>
            <person name="Bateman A."/>
            <person name="Chiu C.H."/>
            <person name="Tang P."/>
            <person name="Hegemann P."/>
            <person name="Fromm H."/>
            <person name="Raoult D."/>
            <person name="Greub G."/>
            <person name="Miranda-Saavedra D."/>
            <person name="Chen N."/>
            <person name="Nash P."/>
            <person name="Ginger M.L."/>
            <person name="Horn M."/>
            <person name="Schaap P."/>
            <person name="Caler L."/>
            <person name="Loftus B."/>
        </authorList>
    </citation>
    <scope>NUCLEOTIDE SEQUENCE [LARGE SCALE GENOMIC DNA]</scope>
    <source>
        <strain evidence="5 6">Neff</strain>
    </source>
</reference>
<dbReference type="GO" id="GO:0005737">
    <property type="term" value="C:cytoplasm"/>
    <property type="evidence" value="ECO:0007669"/>
    <property type="project" value="TreeGrafter"/>
</dbReference>
<dbReference type="PANTHER" id="PTHR23176:SF129">
    <property type="entry name" value="RHO GTPASE ACTIVATING PROTEIN AT 16F, ISOFORM E-RELATED"/>
    <property type="match status" value="1"/>
</dbReference>
<evidence type="ECO:0000256" key="1">
    <source>
        <dbReference type="ARBA" id="ARBA00022468"/>
    </source>
</evidence>
<dbReference type="InterPro" id="IPR000198">
    <property type="entry name" value="RhoGAP_dom"/>
</dbReference>
<comment type="function">
    <text evidence="2">Rho GTPase-activating protein involved in the signal transduction pathway.</text>
</comment>
<dbReference type="KEGG" id="acan:ACA1_087960"/>
<dbReference type="PANTHER" id="PTHR23176">
    <property type="entry name" value="RHO/RAC/CDC GTPASE-ACTIVATING PROTEIN"/>
    <property type="match status" value="1"/>
</dbReference>
<dbReference type="SUPFAM" id="SSF48350">
    <property type="entry name" value="GTPase activation domain, GAP"/>
    <property type="match status" value="1"/>
</dbReference>
<feature type="compositionally biased region" description="Basic and acidic residues" evidence="3">
    <location>
        <begin position="203"/>
        <end position="215"/>
    </location>
</feature>
<evidence type="ECO:0000313" key="6">
    <source>
        <dbReference type="Proteomes" id="UP000011083"/>
    </source>
</evidence>